<organism evidence="1 2">
    <name type="scientific">Glomerella acutata</name>
    <name type="common">Colletotrichum acutatum</name>
    <dbReference type="NCBI Taxonomy" id="27357"/>
    <lineage>
        <taxon>Eukaryota</taxon>
        <taxon>Fungi</taxon>
        <taxon>Dikarya</taxon>
        <taxon>Ascomycota</taxon>
        <taxon>Pezizomycotina</taxon>
        <taxon>Sordariomycetes</taxon>
        <taxon>Hypocreomycetidae</taxon>
        <taxon>Glomerellales</taxon>
        <taxon>Glomerellaceae</taxon>
        <taxon>Colletotrichum</taxon>
        <taxon>Colletotrichum acutatum species complex</taxon>
    </lineage>
</organism>
<protein>
    <submittedName>
        <fullName evidence="1">Uncharacterized protein</fullName>
    </submittedName>
</protein>
<sequence length="159" mass="17833">MRRTARLEASSGIHRLRLVRARLGKVICSWHQYQGIFLVLPRAASTRSPAPEMGRLSWSADFRLSVELKLVSCGYLPRFPVSPNGRCQAFSRKDCKAKPSKPSRVGGGAWGRGPQLRGRQLQLSHAYCSSCRVVQTPQLNLTCRQLGENQGDTRRVWLS</sequence>
<dbReference type="GeneID" id="85393850"/>
<keyword evidence="2" id="KW-1185">Reference proteome</keyword>
<name>A0AAD9D359_GLOAC</name>
<dbReference type="Proteomes" id="UP001244207">
    <property type="component" value="Unassembled WGS sequence"/>
</dbReference>
<dbReference type="EMBL" id="JAHMHS010000003">
    <property type="protein sequence ID" value="KAK1731349.1"/>
    <property type="molecule type" value="Genomic_DNA"/>
</dbReference>
<proteinExistence type="predicted"/>
<dbReference type="RefSeq" id="XP_060371404.1">
    <property type="nucleotide sequence ID" value="XM_060509951.1"/>
</dbReference>
<dbReference type="AlphaFoldDB" id="A0AAD9D359"/>
<evidence type="ECO:0000313" key="1">
    <source>
        <dbReference type="EMBL" id="KAK1731349.1"/>
    </source>
</evidence>
<gene>
    <name evidence="1" type="ORF">BDZ83DRAFT_646308</name>
</gene>
<accession>A0AAD9D359</accession>
<reference evidence="1" key="1">
    <citation type="submission" date="2021-12" db="EMBL/GenBank/DDBJ databases">
        <title>Comparative genomics, transcriptomics and evolutionary studies reveal genomic signatures of adaptation to plant cell wall in hemibiotrophic fungi.</title>
        <authorList>
            <consortium name="DOE Joint Genome Institute"/>
            <person name="Baroncelli R."/>
            <person name="Diaz J.F."/>
            <person name="Benocci T."/>
            <person name="Peng M."/>
            <person name="Battaglia E."/>
            <person name="Haridas S."/>
            <person name="Andreopoulos W."/>
            <person name="Labutti K."/>
            <person name="Pangilinan J."/>
            <person name="Floch G.L."/>
            <person name="Makela M.R."/>
            <person name="Henrissat B."/>
            <person name="Grigoriev I.V."/>
            <person name="Crouch J.A."/>
            <person name="De Vries R.P."/>
            <person name="Sukno S.A."/>
            <person name="Thon M.R."/>
        </authorList>
    </citation>
    <scope>NUCLEOTIDE SEQUENCE</scope>
    <source>
        <strain evidence="1">CBS 112980</strain>
    </source>
</reference>
<evidence type="ECO:0000313" key="2">
    <source>
        <dbReference type="Proteomes" id="UP001244207"/>
    </source>
</evidence>
<comment type="caution">
    <text evidence="1">The sequence shown here is derived from an EMBL/GenBank/DDBJ whole genome shotgun (WGS) entry which is preliminary data.</text>
</comment>